<gene>
    <name evidence="9" type="ORF">UR93_C0002G0001</name>
</gene>
<protein>
    <recommendedName>
        <fullName evidence="8">Integrase catalytic domain-containing protein</fullName>
    </recommendedName>
</protein>
<dbReference type="SUPFAM" id="SSF53098">
    <property type="entry name" value="Ribonuclease H-like"/>
    <property type="match status" value="1"/>
</dbReference>
<evidence type="ECO:0000313" key="10">
    <source>
        <dbReference type="Proteomes" id="UP000034316"/>
    </source>
</evidence>
<keyword evidence="6" id="KW-0229">DNA integration</keyword>
<name>A0A0G0D4H5_9BACT</name>
<sequence>MKGSIGVSTHLRYILPHQDRLAKIVKLSPEGSKRLKWIDYYQKCNNVSLTCRHFGISRSLFYKWFNRFKHLGLRGLNNQSTKPNAVRLREIVWNVRNRIETLRRDNPAWSKYKISYLLKRDEGIIISPSSVNRIFHDRNLFWSSPISKSVRATKRNWKIRRIRAPKELRGSAPGSLVEIDVKVLNNLGATNYQFTAIDTCVKMKYIEIFSTKSAVCGQRFVEHMLNHFPFRVRHINSDNGGEFLSECHAYLEMRKITHYFSRARTPKDNPMVENTIKADEYEFWVWGNLATTVQELNKKAKLWMEKFNTYRPHQALNYLTPMEYYEKTLSR</sequence>
<dbReference type="GO" id="GO:0003676">
    <property type="term" value="F:nucleic acid binding"/>
    <property type="evidence" value="ECO:0007669"/>
    <property type="project" value="InterPro"/>
</dbReference>
<keyword evidence="3" id="KW-0255">Endonuclease</keyword>
<feature type="domain" description="Integrase catalytic" evidence="8">
    <location>
        <begin position="169"/>
        <end position="329"/>
    </location>
</feature>
<keyword evidence="1" id="KW-0540">Nuclease</keyword>
<dbReference type="Proteomes" id="UP000034316">
    <property type="component" value="Unassembled WGS sequence"/>
</dbReference>
<dbReference type="InterPro" id="IPR012337">
    <property type="entry name" value="RNaseH-like_sf"/>
</dbReference>
<reference evidence="9 10" key="1">
    <citation type="journal article" date="2015" name="Nature">
        <title>rRNA introns, odd ribosomes, and small enigmatic genomes across a large radiation of phyla.</title>
        <authorList>
            <person name="Brown C.T."/>
            <person name="Hug L.A."/>
            <person name="Thomas B.C."/>
            <person name="Sharon I."/>
            <person name="Castelle C.J."/>
            <person name="Singh A."/>
            <person name="Wilkins M.J."/>
            <person name="Williams K.H."/>
            <person name="Banfield J.F."/>
        </authorList>
    </citation>
    <scope>NUCLEOTIDE SEQUENCE [LARGE SCALE GENOMIC DNA]</scope>
</reference>
<dbReference type="InterPro" id="IPR009057">
    <property type="entry name" value="Homeodomain-like_sf"/>
</dbReference>
<evidence type="ECO:0000256" key="2">
    <source>
        <dbReference type="ARBA" id="ARBA00022723"/>
    </source>
</evidence>
<dbReference type="InterPro" id="IPR039537">
    <property type="entry name" value="Retrotran_Ty1/copia-like"/>
</dbReference>
<evidence type="ECO:0000256" key="5">
    <source>
        <dbReference type="ARBA" id="ARBA00022842"/>
    </source>
</evidence>
<dbReference type="InterPro" id="IPR055247">
    <property type="entry name" value="InsJ-like_HTH"/>
</dbReference>
<dbReference type="Gene3D" id="3.30.420.10">
    <property type="entry name" value="Ribonuclease H-like superfamily/Ribonuclease H"/>
    <property type="match status" value="1"/>
</dbReference>
<dbReference type="PANTHER" id="PTHR42648:SF11">
    <property type="entry name" value="TRANSPOSON TY4-P GAG-POL POLYPROTEIN"/>
    <property type="match status" value="1"/>
</dbReference>
<keyword evidence="2" id="KW-0479">Metal-binding</keyword>
<dbReference type="GO" id="GO:0046872">
    <property type="term" value="F:metal ion binding"/>
    <property type="evidence" value="ECO:0007669"/>
    <property type="project" value="UniProtKB-KW"/>
</dbReference>
<dbReference type="PANTHER" id="PTHR42648">
    <property type="entry name" value="TRANSPOSASE, PUTATIVE-RELATED"/>
    <property type="match status" value="1"/>
</dbReference>
<dbReference type="InterPro" id="IPR036397">
    <property type="entry name" value="RNaseH_sf"/>
</dbReference>
<dbReference type="GO" id="GO:0016787">
    <property type="term" value="F:hydrolase activity"/>
    <property type="evidence" value="ECO:0007669"/>
    <property type="project" value="UniProtKB-KW"/>
</dbReference>
<comment type="caution">
    <text evidence="9">The sequence shown here is derived from an EMBL/GenBank/DDBJ whole genome shotgun (WGS) entry which is preliminary data.</text>
</comment>
<evidence type="ECO:0000256" key="6">
    <source>
        <dbReference type="ARBA" id="ARBA00022908"/>
    </source>
</evidence>
<dbReference type="STRING" id="1618333.UR93_C0002G0001"/>
<accession>A0A0G0D4H5</accession>
<evidence type="ECO:0000256" key="3">
    <source>
        <dbReference type="ARBA" id="ARBA00022759"/>
    </source>
</evidence>
<keyword evidence="4" id="KW-0378">Hydrolase</keyword>
<dbReference type="GO" id="GO:0006310">
    <property type="term" value="P:DNA recombination"/>
    <property type="evidence" value="ECO:0007669"/>
    <property type="project" value="UniProtKB-KW"/>
</dbReference>
<organism evidence="9 10">
    <name type="scientific">Berkelbacteria bacterium GW2011_GWA2_35_9</name>
    <dbReference type="NCBI Taxonomy" id="1618333"/>
    <lineage>
        <taxon>Bacteria</taxon>
        <taxon>Candidatus Berkelbacteria</taxon>
    </lineage>
</organism>
<dbReference type="GO" id="GO:0004519">
    <property type="term" value="F:endonuclease activity"/>
    <property type="evidence" value="ECO:0007669"/>
    <property type="project" value="UniProtKB-KW"/>
</dbReference>
<keyword evidence="7" id="KW-0233">DNA recombination</keyword>
<dbReference type="EMBL" id="LBRB01000002">
    <property type="protein sequence ID" value="KKP89099.1"/>
    <property type="molecule type" value="Genomic_DNA"/>
</dbReference>
<keyword evidence="5" id="KW-0460">Magnesium</keyword>
<dbReference type="AlphaFoldDB" id="A0A0G0D4H5"/>
<dbReference type="InterPro" id="IPR001584">
    <property type="entry name" value="Integrase_cat-core"/>
</dbReference>
<dbReference type="SUPFAM" id="SSF46689">
    <property type="entry name" value="Homeodomain-like"/>
    <property type="match status" value="1"/>
</dbReference>
<evidence type="ECO:0000256" key="4">
    <source>
        <dbReference type="ARBA" id="ARBA00022801"/>
    </source>
</evidence>
<proteinExistence type="predicted"/>
<dbReference type="Pfam" id="PF13518">
    <property type="entry name" value="HTH_28"/>
    <property type="match status" value="1"/>
</dbReference>
<evidence type="ECO:0000313" key="9">
    <source>
        <dbReference type="EMBL" id="KKP89099.1"/>
    </source>
</evidence>
<dbReference type="GO" id="GO:0015074">
    <property type="term" value="P:DNA integration"/>
    <property type="evidence" value="ECO:0007669"/>
    <property type="project" value="UniProtKB-KW"/>
</dbReference>
<dbReference type="Pfam" id="PF13683">
    <property type="entry name" value="rve_3"/>
    <property type="match status" value="1"/>
</dbReference>
<dbReference type="PROSITE" id="PS50994">
    <property type="entry name" value="INTEGRASE"/>
    <property type="match status" value="1"/>
</dbReference>
<evidence type="ECO:0000259" key="8">
    <source>
        <dbReference type="PROSITE" id="PS50994"/>
    </source>
</evidence>
<evidence type="ECO:0000256" key="7">
    <source>
        <dbReference type="ARBA" id="ARBA00023172"/>
    </source>
</evidence>
<evidence type="ECO:0000256" key="1">
    <source>
        <dbReference type="ARBA" id="ARBA00022722"/>
    </source>
</evidence>